<reference evidence="5 6" key="1">
    <citation type="submission" date="2017-10" db="EMBL/GenBank/DDBJ databases">
        <title>Whole genome sequencing of members of genus Pseudoxanthomonas.</title>
        <authorList>
            <person name="Kumar S."/>
            <person name="Bansal K."/>
            <person name="Kaur A."/>
            <person name="Patil P."/>
            <person name="Sharma S."/>
            <person name="Patil P.B."/>
        </authorList>
    </citation>
    <scope>NUCLEOTIDE SEQUENCE [LARGE SCALE GENOMIC DNA]</scope>
    <source>
        <strain evidence="5 6">DSM 17109</strain>
    </source>
</reference>
<evidence type="ECO:0000256" key="1">
    <source>
        <dbReference type="ARBA" id="ARBA00022741"/>
    </source>
</evidence>
<dbReference type="NCBIfam" id="TIGR00724">
    <property type="entry name" value="urea_amlyse_rel"/>
    <property type="match status" value="1"/>
</dbReference>
<feature type="domain" description="Carboxyltransferase" evidence="4">
    <location>
        <begin position="25"/>
        <end position="301"/>
    </location>
</feature>
<evidence type="ECO:0000256" key="2">
    <source>
        <dbReference type="ARBA" id="ARBA00022801"/>
    </source>
</evidence>
<dbReference type="InterPro" id="IPR003778">
    <property type="entry name" value="CT_A_B"/>
</dbReference>
<evidence type="ECO:0000259" key="4">
    <source>
        <dbReference type="SMART" id="SM00797"/>
    </source>
</evidence>
<keyword evidence="3" id="KW-0067">ATP-binding</keyword>
<dbReference type="Proteomes" id="UP000781710">
    <property type="component" value="Unassembled WGS sequence"/>
</dbReference>
<dbReference type="Gene3D" id="2.40.100.10">
    <property type="entry name" value="Cyclophilin-like"/>
    <property type="match status" value="1"/>
</dbReference>
<keyword evidence="6" id="KW-1185">Reference proteome</keyword>
<dbReference type="PANTHER" id="PTHR43309">
    <property type="entry name" value="5-OXOPROLINASE SUBUNIT C"/>
    <property type="match status" value="1"/>
</dbReference>
<organism evidence="5 6">
    <name type="scientific">Pseudoxanthomonas japonensis</name>
    <dbReference type="NCBI Taxonomy" id="69284"/>
    <lineage>
        <taxon>Bacteria</taxon>
        <taxon>Pseudomonadati</taxon>
        <taxon>Pseudomonadota</taxon>
        <taxon>Gammaproteobacteria</taxon>
        <taxon>Lysobacterales</taxon>
        <taxon>Lysobacteraceae</taxon>
        <taxon>Pseudoxanthomonas</taxon>
    </lineage>
</organism>
<name>A0ABQ6ZKD5_9GAMM</name>
<evidence type="ECO:0000256" key="3">
    <source>
        <dbReference type="ARBA" id="ARBA00022840"/>
    </source>
</evidence>
<proteinExistence type="predicted"/>
<sequence length="317" mass="33568">MSAWQVLSPGVQTTVQDQGRHGWRHLGVARAGAMDPSALAMANRLVGNDEGAAGLEIALQGPRLRLPRACRIALTGATVQARWNDVPLPMGRPIDLPAGELALGPLRDGARAWLAVAGGIATPAVLGSRSTDLRGGFGGVDGRALATGDRLPVGEVRREVAIARQPAFPAWWIDVDDPWTADRHVLRYVPSALPAALMLAAQVWRTHPNSNRQGVRLRGTGLPAGTGDGVSEPVAVGTLQLPPDGQPILLLADAQTVGGYPRLGHVIACDLGRAAQLRPGEPVHFEPVTLDQARSLAREHAYRLARLRIAIAQRVQA</sequence>
<dbReference type="SUPFAM" id="SSF50891">
    <property type="entry name" value="Cyclophilin-like"/>
    <property type="match status" value="1"/>
</dbReference>
<comment type="caution">
    <text evidence="5">The sequence shown here is derived from an EMBL/GenBank/DDBJ whole genome shotgun (WGS) entry which is preliminary data.</text>
</comment>
<dbReference type="PANTHER" id="PTHR43309:SF3">
    <property type="entry name" value="5-OXOPROLINASE SUBUNIT C"/>
    <property type="match status" value="1"/>
</dbReference>
<dbReference type="InterPro" id="IPR052708">
    <property type="entry name" value="PxpC"/>
</dbReference>
<evidence type="ECO:0000313" key="5">
    <source>
        <dbReference type="EMBL" id="KAF1726654.1"/>
    </source>
</evidence>
<keyword evidence="2" id="KW-0378">Hydrolase</keyword>
<dbReference type="EMBL" id="PDWW01000003">
    <property type="protein sequence ID" value="KAF1726654.1"/>
    <property type="molecule type" value="Genomic_DNA"/>
</dbReference>
<keyword evidence="1" id="KW-0547">Nucleotide-binding</keyword>
<protein>
    <recommendedName>
        <fullName evidence="4">Carboxyltransferase domain-containing protein</fullName>
    </recommendedName>
</protein>
<evidence type="ECO:0000313" key="6">
    <source>
        <dbReference type="Proteomes" id="UP000781710"/>
    </source>
</evidence>
<dbReference type="SMART" id="SM00797">
    <property type="entry name" value="AHS2"/>
    <property type="match status" value="1"/>
</dbReference>
<gene>
    <name evidence="5" type="ORF">CSC78_03625</name>
</gene>
<dbReference type="RefSeq" id="WP_162336553.1">
    <property type="nucleotide sequence ID" value="NZ_JBHSRQ010000016.1"/>
</dbReference>
<dbReference type="InterPro" id="IPR029000">
    <property type="entry name" value="Cyclophilin-like_dom_sf"/>
</dbReference>
<accession>A0ABQ6ZKD5</accession>
<dbReference type="Pfam" id="PF02626">
    <property type="entry name" value="CT_A_B"/>
    <property type="match status" value="1"/>
</dbReference>